<dbReference type="Pfam" id="PF05043">
    <property type="entry name" value="Mga"/>
    <property type="match status" value="1"/>
</dbReference>
<dbReference type="SUPFAM" id="SSF46785">
    <property type="entry name" value="Winged helix' DNA-binding domain"/>
    <property type="match status" value="2"/>
</dbReference>
<dbReference type="SUPFAM" id="SSF63520">
    <property type="entry name" value="PTS-regulatory domain, PRD"/>
    <property type="match status" value="2"/>
</dbReference>
<evidence type="ECO:0000256" key="2">
    <source>
        <dbReference type="ARBA" id="ARBA00023015"/>
    </source>
</evidence>
<dbReference type="RefSeq" id="WP_036097962.1">
    <property type="nucleotide sequence ID" value="NZ_AODF01000028.1"/>
</dbReference>
<dbReference type="Pfam" id="PF00874">
    <property type="entry name" value="PRD"/>
    <property type="match status" value="1"/>
</dbReference>
<proteinExistence type="predicted"/>
<dbReference type="InterPro" id="IPR036390">
    <property type="entry name" value="WH_DNA-bd_sf"/>
</dbReference>
<evidence type="ECO:0000259" key="6">
    <source>
        <dbReference type="PROSITE" id="PS51372"/>
    </source>
</evidence>
<dbReference type="InterPro" id="IPR050661">
    <property type="entry name" value="BglG_antiterminators"/>
</dbReference>
<feature type="domain" description="PRD" evidence="6">
    <location>
        <begin position="304"/>
        <end position="408"/>
    </location>
</feature>
<dbReference type="PANTHER" id="PTHR30185">
    <property type="entry name" value="CRYPTIC BETA-GLUCOSIDE BGL OPERON ANTITERMINATOR"/>
    <property type="match status" value="1"/>
</dbReference>
<keyword evidence="8" id="KW-1185">Reference proteome</keyword>
<evidence type="ECO:0000256" key="3">
    <source>
        <dbReference type="ARBA" id="ARBA00023159"/>
    </source>
</evidence>
<evidence type="ECO:0000256" key="1">
    <source>
        <dbReference type="ARBA" id="ARBA00022737"/>
    </source>
</evidence>
<dbReference type="InterPro" id="IPR007737">
    <property type="entry name" value="Mga_HTH"/>
</dbReference>
<name>A0ABN0RCY4_9LIST</name>
<protein>
    <submittedName>
        <fullName evidence="7">PTS modulated transcriptional regulator MtlR family protein</fullName>
    </submittedName>
</protein>
<dbReference type="Gene3D" id="1.10.10.10">
    <property type="entry name" value="Winged helix-like DNA-binding domain superfamily/Winged helix DNA-binding domain"/>
    <property type="match status" value="2"/>
</dbReference>
<dbReference type="EMBL" id="AODF01000028">
    <property type="protein sequence ID" value="EUJ28490.1"/>
    <property type="molecule type" value="Genomic_DNA"/>
</dbReference>
<keyword evidence="1" id="KW-0677">Repeat</keyword>
<evidence type="ECO:0000313" key="7">
    <source>
        <dbReference type="EMBL" id="EUJ28490.1"/>
    </source>
</evidence>
<evidence type="ECO:0000259" key="5">
    <source>
        <dbReference type="PROSITE" id="PS51000"/>
    </source>
</evidence>
<dbReference type="PANTHER" id="PTHR30185:SF18">
    <property type="entry name" value="TRANSCRIPTIONAL REGULATOR MTLR"/>
    <property type="match status" value="1"/>
</dbReference>
<gene>
    <name evidence="7" type="ORF">MFLO_12121</name>
</gene>
<dbReference type="Pfam" id="PF08279">
    <property type="entry name" value="HTH_11"/>
    <property type="match status" value="1"/>
</dbReference>
<dbReference type="PROSITE" id="PS51000">
    <property type="entry name" value="HTH_DEOR_2"/>
    <property type="match status" value="1"/>
</dbReference>
<accession>A0ABN0RCY4</accession>
<organism evidence="7 8">
    <name type="scientific">Listeria floridensis FSL S10-1187</name>
    <dbReference type="NCBI Taxonomy" id="1265817"/>
    <lineage>
        <taxon>Bacteria</taxon>
        <taxon>Bacillati</taxon>
        <taxon>Bacillota</taxon>
        <taxon>Bacilli</taxon>
        <taxon>Bacillales</taxon>
        <taxon>Listeriaceae</taxon>
        <taxon>Listeria</taxon>
    </lineage>
</organism>
<evidence type="ECO:0000256" key="4">
    <source>
        <dbReference type="ARBA" id="ARBA00023163"/>
    </source>
</evidence>
<keyword evidence="4" id="KW-0804">Transcription</keyword>
<evidence type="ECO:0000313" key="8">
    <source>
        <dbReference type="Proteomes" id="UP000019249"/>
    </source>
</evidence>
<feature type="domain" description="PRD" evidence="6">
    <location>
        <begin position="196"/>
        <end position="299"/>
    </location>
</feature>
<comment type="caution">
    <text evidence="7">The sequence shown here is derived from an EMBL/GenBank/DDBJ whole genome shotgun (WGS) entry which is preliminary data.</text>
</comment>
<sequence length="701" mass="79671">MYLSARSRIILEKILPTKQELTVPELASQLNVSERTVRRDLEEVKQILTQFDLSLDKKGGKLSIVGSDLNRETMMHSLLDLVSQEFTPFERKQHLLQILLRNTEPVKLISLANELAVTVATISNDLSKLEEDWNGKILIQRKRGIGVVLEATTAARRELIRELILSSVPKIKLQKFFSQPGNSEELLQDFPFLSDFIDLSEVADADYALTRWMKKLSYEIKNDSYVHLLLYLLLAMKQIAACEFIAKKSDNPIFLQDYPEYDIAARILQDVVPEVKIPETEITEMTMQILESEIQTGEAVFYRNEKVQAIRIAKKLITRVTKEMDLPLSQLTLLKGLTEHIQYSLIRLKKNMPLSNPLLALIRNEFGTLFDTVHRIASELYPFEKLPEEETGFIVLHFEAAVIQSENLRPYSALVVTSRSNGVSTWLKAKFKKQLPKLTKIKFVTPLELVKETDFAKYDIILSTTELSDFGFDYEWISIFISDEEIASIEQKLEKKVSAEKSNPLSLTSQFDLDLSKTVSDLKNAHFYYGLVISFLESLSIEGASGMTRNVEDNLRNFSQQIAEKHRGIETEGLFQKLDALEAKQKMILGGTSTGIFVVNENVDHASAHIFTLTHLIDFQIEAGIKTGVSTVMVILLPYELSAEELEIVTYLLNVLTEDDALILLAESGDKKKIESLFAISLREFLAQKNPYSENGYPFLP</sequence>
<dbReference type="InterPro" id="IPR036634">
    <property type="entry name" value="PRD_sf"/>
</dbReference>
<keyword evidence="2" id="KW-0805">Transcription regulation</keyword>
<dbReference type="PROSITE" id="PS51372">
    <property type="entry name" value="PRD_2"/>
    <property type="match status" value="2"/>
</dbReference>
<keyword evidence="3" id="KW-0010">Activator</keyword>
<dbReference type="InterPro" id="IPR013196">
    <property type="entry name" value="HTH_11"/>
</dbReference>
<dbReference type="InterPro" id="IPR011608">
    <property type="entry name" value="PRD"/>
</dbReference>
<reference evidence="7 8" key="1">
    <citation type="journal article" date="2014" name="Int. J. Syst. Evol. Microbiol.">
        <title>Listeria floridensis sp. nov., Listeria aquatica sp. nov., Listeria cornellensis sp. nov., Listeria riparia sp. nov. and Listeria grandensis sp. nov., from agricultural and natural environments.</title>
        <authorList>
            <person name="den Bakker H.C."/>
            <person name="Warchocki S."/>
            <person name="Wright E.M."/>
            <person name="Allred A.F."/>
            <person name="Ahlstrom C."/>
            <person name="Manuel C.S."/>
            <person name="Stasiewicz M.J."/>
            <person name="Burrell A."/>
            <person name="Roof S."/>
            <person name="Strawn L."/>
            <person name="Fortes E.D."/>
            <person name="Nightingale K.K."/>
            <person name="Kephart D."/>
            <person name="Wiedmann M."/>
        </authorList>
    </citation>
    <scope>NUCLEOTIDE SEQUENCE [LARGE SCALE GENOMIC DNA]</scope>
    <source>
        <strain evidence="7 8">FSL S10-1187</strain>
    </source>
</reference>
<dbReference type="Proteomes" id="UP000019249">
    <property type="component" value="Unassembled WGS sequence"/>
</dbReference>
<feature type="domain" description="HTH deoR-type" evidence="5">
    <location>
        <begin position="4"/>
        <end position="63"/>
    </location>
</feature>
<dbReference type="Gene3D" id="1.10.1790.10">
    <property type="entry name" value="PRD domain"/>
    <property type="match status" value="1"/>
</dbReference>
<dbReference type="InterPro" id="IPR001034">
    <property type="entry name" value="DeoR_HTH"/>
</dbReference>
<dbReference type="InterPro" id="IPR036388">
    <property type="entry name" value="WH-like_DNA-bd_sf"/>
</dbReference>